<feature type="region of interest" description="Disordered" evidence="1">
    <location>
        <begin position="375"/>
        <end position="408"/>
    </location>
</feature>
<evidence type="ECO:0000313" key="4">
    <source>
        <dbReference type="EMBL" id="OJJ62933.1"/>
    </source>
</evidence>
<evidence type="ECO:0008006" key="6">
    <source>
        <dbReference type="Google" id="ProtNLM"/>
    </source>
</evidence>
<evidence type="ECO:0000256" key="3">
    <source>
        <dbReference type="SAM" id="SignalP"/>
    </source>
</evidence>
<keyword evidence="3" id="KW-0732">Signal</keyword>
<protein>
    <recommendedName>
        <fullName evidence="6">Mid2 domain-containing protein</fullName>
    </recommendedName>
</protein>
<keyword evidence="2" id="KW-0472">Membrane</keyword>
<keyword evidence="2" id="KW-0812">Transmembrane</keyword>
<reference evidence="5" key="1">
    <citation type="journal article" date="2017" name="Genome Biol.">
        <title>Comparative genomics reveals high biological diversity and specific adaptations in the industrially and medically important fungal genus Aspergillus.</title>
        <authorList>
            <person name="de Vries R.P."/>
            <person name="Riley R."/>
            <person name="Wiebenga A."/>
            <person name="Aguilar-Osorio G."/>
            <person name="Amillis S."/>
            <person name="Uchima C.A."/>
            <person name="Anderluh G."/>
            <person name="Asadollahi M."/>
            <person name="Askin M."/>
            <person name="Barry K."/>
            <person name="Battaglia E."/>
            <person name="Bayram O."/>
            <person name="Benocci T."/>
            <person name="Braus-Stromeyer S.A."/>
            <person name="Caldana C."/>
            <person name="Canovas D."/>
            <person name="Cerqueira G.C."/>
            <person name="Chen F."/>
            <person name="Chen W."/>
            <person name="Choi C."/>
            <person name="Clum A."/>
            <person name="Dos Santos R.A."/>
            <person name="Damasio A.R."/>
            <person name="Diallinas G."/>
            <person name="Emri T."/>
            <person name="Fekete E."/>
            <person name="Flipphi M."/>
            <person name="Freyberg S."/>
            <person name="Gallo A."/>
            <person name="Gournas C."/>
            <person name="Habgood R."/>
            <person name="Hainaut M."/>
            <person name="Harispe M.L."/>
            <person name="Henrissat B."/>
            <person name="Hilden K.S."/>
            <person name="Hope R."/>
            <person name="Hossain A."/>
            <person name="Karabika E."/>
            <person name="Karaffa L."/>
            <person name="Karanyi Z."/>
            <person name="Krasevec N."/>
            <person name="Kuo A."/>
            <person name="Kusch H."/>
            <person name="LaButti K."/>
            <person name="Lagendijk E.L."/>
            <person name="Lapidus A."/>
            <person name="Levasseur A."/>
            <person name="Lindquist E."/>
            <person name="Lipzen A."/>
            <person name="Logrieco A.F."/>
            <person name="MacCabe A."/>
            <person name="Maekelae M.R."/>
            <person name="Malavazi I."/>
            <person name="Melin P."/>
            <person name="Meyer V."/>
            <person name="Mielnichuk N."/>
            <person name="Miskei M."/>
            <person name="Molnar A.P."/>
            <person name="Mule G."/>
            <person name="Ngan C.Y."/>
            <person name="Orejas M."/>
            <person name="Orosz E."/>
            <person name="Ouedraogo J.P."/>
            <person name="Overkamp K.M."/>
            <person name="Park H.-S."/>
            <person name="Perrone G."/>
            <person name="Piumi F."/>
            <person name="Punt P.J."/>
            <person name="Ram A.F."/>
            <person name="Ramon A."/>
            <person name="Rauscher S."/>
            <person name="Record E."/>
            <person name="Riano-Pachon D.M."/>
            <person name="Robert V."/>
            <person name="Roehrig J."/>
            <person name="Ruller R."/>
            <person name="Salamov A."/>
            <person name="Salih N.S."/>
            <person name="Samson R.A."/>
            <person name="Sandor E."/>
            <person name="Sanguinetti M."/>
            <person name="Schuetze T."/>
            <person name="Sepcic K."/>
            <person name="Shelest E."/>
            <person name="Sherlock G."/>
            <person name="Sophianopoulou V."/>
            <person name="Squina F.M."/>
            <person name="Sun H."/>
            <person name="Susca A."/>
            <person name="Todd R.B."/>
            <person name="Tsang A."/>
            <person name="Unkles S.E."/>
            <person name="van de Wiele N."/>
            <person name="van Rossen-Uffink D."/>
            <person name="Oliveira J.V."/>
            <person name="Vesth T.C."/>
            <person name="Visser J."/>
            <person name="Yu J.-H."/>
            <person name="Zhou M."/>
            <person name="Andersen M.R."/>
            <person name="Archer D.B."/>
            <person name="Baker S.E."/>
            <person name="Benoit I."/>
            <person name="Brakhage A.A."/>
            <person name="Braus G.H."/>
            <person name="Fischer R."/>
            <person name="Frisvad J.C."/>
            <person name="Goldman G.H."/>
            <person name="Houbraken J."/>
            <person name="Oakley B."/>
            <person name="Pocsi I."/>
            <person name="Scazzocchio C."/>
            <person name="Seiboth B."/>
            <person name="vanKuyk P.A."/>
            <person name="Wortman J."/>
            <person name="Dyer P.S."/>
            <person name="Grigoriev I.V."/>
        </authorList>
    </citation>
    <scope>NUCLEOTIDE SEQUENCE [LARGE SCALE GENOMIC DNA]</scope>
    <source>
        <strain evidence="5">CBS 593.65</strain>
    </source>
</reference>
<sequence length="408" mass="44001">MAVCMLWLWSFLLLAALAAAEECQRDFAIEHADNTESLFENCTTIDGNINLGEGFKGPITMGDVVNVTGTITLRTPSINDATRRSSVHRLEAPALEYLGELAIADTKIGDVSMPKLKNVTREISISPSSDAGSEIGVHFPALEQAGGVDIGLDYIIRGDGSYPLPALGVDLPSLRSAEYIRLWGYISSINMSELTTVGVANGDTRLSNRRGLSIQQPEKGDYLSITLPKLAYVESNLTLSGEIMELQLDSLTKTSANITIDTSYLLDLSLPLVEAKTITLNGSIDSASFPEIQRFESIKVTAKYDHLDCDLFKERLNQASHPGSVSCTAGPPTKSLSTGAKIALGVIIPIAMILVATVIAFILRRHCGIKYKDSMAASGSERPPPYNIAMRPLQRRTETAPPPPYSAS</sequence>
<keyword evidence="2" id="KW-1133">Transmembrane helix</keyword>
<name>A0A1L9TUH7_9EURO</name>
<feature type="chain" id="PRO_5011956625" description="Mid2 domain-containing protein" evidence="3">
    <location>
        <begin position="21"/>
        <end position="408"/>
    </location>
</feature>
<accession>A0A1L9TUH7</accession>
<dbReference type="EMBL" id="KV878583">
    <property type="protein sequence ID" value="OJJ62933.1"/>
    <property type="molecule type" value="Genomic_DNA"/>
</dbReference>
<dbReference type="VEuPathDB" id="FungiDB:ASPSYDRAFT_129723"/>
<organism evidence="4 5">
    <name type="scientific">Aspergillus sydowii CBS 593.65</name>
    <dbReference type="NCBI Taxonomy" id="1036612"/>
    <lineage>
        <taxon>Eukaryota</taxon>
        <taxon>Fungi</taxon>
        <taxon>Dikarya</taxon>
        <taxon>Ascomycota</taxon>
        <taxon>Pezizomycotina</taxon>
        <taxon>Eurotiomycetes</taxon>
        <taxon>Eurotiomycetidae</taxon>
        <taxon>Eurotiales</taxon>
        <taxon>Aspergillaceae</taxon>
        <taxon>Aspergillus</taxon>
        <taxon>Aspergillus subgen. Nidulantes</taxon>
    </lineage>
</organism>
<dbReference type="Proteomes" id="UP000184356">
    <property type="component" value="Unassembled WGS sequence"/>
</dbReference>
<dbReference type="RefSeq" id="XP_040706739.1">
    <property type="nucleotide sequence ID" value="XM_040840540.1"/>
</dbReference>
<proteinExistence type="predicted"/>
<evidence type="ECO:0000313" key="5">
    <source>
        <dbReference type="Proteomes" id="UP000184356"/>
    </source>
</evidence>
<dbReference type="GeneID" id="63756613"/>
<dbReference type="OrthoDB" id="536881at2759"/>
<dbReference type="STRING" id="1036612.A0A1L9TUH7"/>
<evidence type="ECO:0000256" key="1">
    <source>
        <dbReference type="SAM" id="MobiDB-lite"/>
    </source>
</evidence>
<feature type="transmembrane region" description="Helical" evidence="2">
    <location>
        <begin position="342"/>
        <end position="363"/>
    </location>
</feature>
<evidence type="ECO:0000256" key="2">
    <source>
        <dbReference type="SAM" id="Phobius"/>
    </source>
</evidence>
<gene>
    <name evidence="4" type="ORF">ASPSYDRAFT_129723</name>
</gene>
<dbReference type="AlphaFoldDB" id="A0A1L9TUH7"/>
<keyword evidence="5" id="KW-1185">Reference proteome</keyword>
<feature type="signal peptide" evidence="3">
    <location>
        <begin position="1"/>
        <end position="20"/>
    </location>
</feature>